<evidence type="ECO:0000259" key="7">
    <source>
        <dbReference type="Pfam" id="PF11967"/>
    </source>
</evidence>
<dbReference type="STRING" id="869210.Marky_1005"/>
<dbReference type="GO" id="GO:0043590">
    <property type="term" value="C:bacterial nucleoid"/>
    <property type="evidence" value="ECO:0007669"/>
    <property type="project" value="TreeGrafter"/>
</dbReference>
<dbReference type="KEGG" id="mhd:Marky_1005"/>
<organism evidence="8 9">
    <name type="scientific">Marinithermus hydrothermalis (strain DSM 14884 / JCM 11576 / T1)</name>
    <dbReference type="NCBI Taxonomy" id="869210"/>
    <lineage>
        <taxon>Bacteria</taxon>
        <taxon>Thermotogati</taxon>
        <taxon>Deinococcota</taxon>
        <taxon>Deinococci</taxon>
        <taxon>Thermales</taxon>
        <taxon>Thermaceae</taxon>
        <taxon>Marinithermus</taxon>
    </lineage>
</organism>
<dbReference type="HOGENOM" id="CLU_083335_0_0_0"/>
<dbReference type="SUPFAM" id="SSF50249">
    <property type="entry name" value="Nucleic acid-binding proteins"/>
    <property type="match status" value="1"/>
</dbReference>
<dbReference type="InterPro" id="IPR042242">
    <property type="entry name" value="RecO_C"/>
</dbReference>
<dbReference type="Proteomes" id="UP000007030">
    <property type="component" value="Chromosome"/>
</dbReference>
<dbReference type="PANTHER" id="PTHR33991">
    <property type="entry name" value="DNA REPAIR PROTEIN RECO"/>
    <property type="match status" value="1"/>
</dbReference>
<sequence length="237" mass="25084">MERYRLHEGIIVGRRVLPGGDVMLRFVTLEGSLEAVARKALRPTGRSGRLMLFHHVRFQAYHKPGSDLPTLTQAELVGRLEGLTAPSRFAAASYLGELAYHLAAPEVAARLWPLLTSALRGVGAHPRPIVPLVWGGWRMLRAAGLGPALASRCGHAPTHLEPGGTLACGACAGAEAVFLGGEGAQALARVLTQPGTAAIPALEAGPVDRLLRALRMHVEQHVGPLRSEGLLSVLAAR</sequence>
<keyword evidence="5" id="KW-0234">DNA repair</keyword>
<evidence type="ECO:0000256" key="2">
    <source>
        <dbReference type="ARBA" id="ARBA00021310"/>
    </source>
</evidence>
<evidence type="ECO:0000256" key="3">
    <source>
        <dbReference type="ARBA" id="ARBA00022763"/>
    </source>
</evidence>
<gene>
    <name evidence="8" type="ordered locus">Marky_1005</name>
</gene>
<evidence type="ECO:0000313" key="9">
    <source>
        <dbReference type="Proteomes" id="UP000007030"/>
    </source>
</evidence>
<keyword evidence="9" id="KW-1185">Reference proteome</keyword>
<dbReference type="AlphaFoldDB" id="F2NLC9"/>
<dbReference type="EMBL" id="CP002630">
    <property type="protein sequence ID" value="AEB11748.1"/>
    <property type="molecule type" value="Genomic_DNA"/>
</dbReference>
<dbReference type="GO" id="GO:0006302">
    <property type="term" value="P:double-strand break repair"/>
    <property type="evidence" value="ECO:0007669"/>
    <property type="project" value="TreeGrafter"/>
</dbReference>
<dbReference type="InterPro" id="IPR003717">
    <property type="entry name" value="RecO"/>
</dbReference>
<comment type="similarity">
    <text evidence="1">Belongs to the RecO family.</text>
</comment>
<proteinExistence type="inferred from homology"/>
<reference evidence="8 9" key="1">
    <citation type="journal article" date="2012" name="Stand. Genomic Sci.">
        <title>Complete genome sequence of the aerobic, heterotroph Marinithermus hydrothermalis type strain (T1(T)) from a deep-sea hydrothermal vent chimney.</title>
        <authorList>
            <person name="Copeland A."/>
            <person name="Gu W."/>
            <person name="Yasawong M."/>
            <person name="Lapidus A."/>
            <person name="Lucas S."/>
            <person name="Deshpande S."/>
            <person name="Pagani I."/>
            <person name="Tapia R."/>
            <person name="Cheng J.F."/>
            <person name="Goodwin L.A."/>
            <person name="Pitluck S."/>
            <person name="Liolios K."/>
            <person name="Ivanova N."/>
            <person name="Mavromatis K."/>
            <person name="Mikhailova N."/>
            <person name="Pati A."/>
            <person name="Chen A."/>
            <person name="Palaniappan K."/>
            <person name="Land M."/>
            <person name="Pan C."/>
            <person name="Brambilla E.M."/>
            <person name="Rohde M."/>
            <person name="Tindall B.J."/>
            <person name="Sikorski J."/>
            <person name="Goker M."/>
            <person name="Detter J.C."/>
            <person name="Bristow J."/>
            <person name="Eisen J.A."/>
            <person name="Markowitz V."/>
            <person name="Hugenholtz P."/>
            <person name="Kyrpides N.C."/>
            <person name="Klenk H.P."/>
            <person name="Woyke T."/>
        </authorList>
    </citation>
    <scope>NUCLEOTIDE SEQUENCE [LARGE SCALE GENOMIC DNA]</scope>
    <source>
        <strain evidence="9">DSM 14884 / JCM 11576 / T1</strain>
    </source>
</reference>
<dbReference type="Gene3D" id="1.20.1440.120">
    <property type="entry name" value="Recombination protein O, C-terminal domain"/>
    <property type="match status" value="1"/>
</dbReference>
<dbReference type="Pfam" id="PF02565">
    <property type="entry name" value="RecO_C"/>
    <property type="match status" value="1"/>
</dbReference>
<name>F2NLC9_MARHT</name>
<dbReference type="InterPro" id="IPR012340">
    <property type="entry name" value="NA-bd_OB-fold"/>
</dbReference>
<evidence type="ECO:0000256" key="4">
    <source>
        <dbReference type="ARBA" id="ARBA00023172"/>
    </source>
</evidence>
<dbReference type="Pfam" id="PF11967">
    <property type="entry name" value="RecO_N"/>
    <property type="match status" value="1"/>
</dbReference>
<dbReference type="SUPFAM" id="SSF57863">
    <property type="entry name" value="ArfGap/RecO-like zinc finger"/>
    <property type="match status" value="1"/>
</dbReference>
<accession>F2NLC9</accession>
<evidence type="ECO:0000256" key="6">
    <source>
        <dbReference type="ARBA" id="ARBA00033409"/>
    </source>
</evidence>
<dbReference type="InterPro" id="IPR037278">
    <property type="entry name" value="ARFGAP/RecO"/>
</dbReference>
<dbReference type="RefSeq" id="WP_013703796.1">
    <property type="nucleotide sequence ID" value="NC_015387.1"/>
</dbReference>
<keyword evidence="3" id="KW-0227">DNA damage</keyword>
<dbReference type="Gene3D" id="6.20.220.20">
    <property type="entry name" value="Recombination protein O, zinc-binding domain"/>
    <property type="match status" value="1"/>
</dbReference>
<feature type="domain" description="DNA replication/recombination mediator RecO N-terminal" evidence="7">
    <location>
        <begin position="7"/>
        <end position="77"/>
    </location>
</feature>
<evidence type="ECO:0000256" key="1">
    <source>
        <dbReference type="ARBA" id="ARBA00007452"/>
    </source>
</evidence>
<keyword evidence="4" id="KW-0233">DNA recombination</keyword>
<evidence type="ECO:0000256" key="5">
    <source>
        <dbReference type="ARBA" id="ARBA00023204"/>
    </source>
</evidence>
<dbReference type="eggNOG" id="COG1381">
    <property type="taxonomic scope" value="Bacteria"/>
</dbReference>
<evidence type="ECO:0000313" key="8">
    <source>
        <dbReference type="EMBL" id="AEB11748.1"/>
    </source>
</evidence>
<protein>
    <recommendedName>
        <fullName evidence="2">DNA repair protein RecO</fullName>
    </recommendedName>
    <alternativeName>
        <fullName evidence="6">Recombination protein O</fullName>
    </alternativeName>
</protein>
<dbReference type="InterPro" id="IPR022572">
    <property type="entry name" value="DNA_rep/recomb_RecO_N"/>
</dbReference>
<dbReference type="Gene3D" id="2.40.50.140">
    <property type="entry name" value="Nucleic acid-binding proteins"/>
    <property type="match status" value="1"/>
</dbReference>
<dbReference type="OrthoDB" id="33270at2"/>
<dbReference type="GO" id="GO:0006310">
    <property type="term" value="P:DNA recombination"/>
    <property type="evidence" value="ECO:0007669"/>
    <property type="project" value="UniProtKB-KW"/>
</dbReference>
<dbReference type="PANTHER" id="PTHR33991:SF1">
    <property type="entry name" value="DNA REPAIR PROTEIN RECO"/>
    <property type="match status" value="1"/>
</dbReference>